<feature type="region of interest" description="Disordered" evidence="4">
    <location>
        <begin position="275"/>
        <end position="296"/>
    </location>
</feature>
<protein>
    <recommendedName>
        <fullName evidence="5">S1 motif domain-containing protein</fullName>
    </recommendedName>
</protein>
<evidence type="ECO:0000256" key="4">
    <source>
        <dbReference type="SAM" id="MobiDB-lite"/>
    </source>
</evidence>
<evidence type="ECO:0000313" key="7">
    <source>
        <dbReference type="Proteomes" id="UP000070544"/>
    </source>
</evidence>
<evidence type="ECO:0000313" key="6">
    <source>
        <dbReference type="EMBL" id="KXS12678.1"/>
    </source>
</evidence>
<dbReference type="InterPro" id="IPR024055">
    <property type="entry name" value="TIF2_asu_C"/>
</dbReference>
<organism evidence="6 7">
    <name type="scientific">Gonapodya prolifera (strain JEL478)</name>
    <name type="common">Monoblepharis prolifera</name>
    <dbReference type="NCBI Taxonomy" id="1344416"/>
    <lineage>
        <taxon>Eukaryota</taxon>
        <taxon>Fungi</taxon>
        <taxon>Fungi incertae sedis</taxon>
        <taxon>Chytridiomycota</taxon>
        <taxon>Chytridiomycota incertae sedis</taxon>
        <taxon>Monoblepharidomycetes</taxon>
        <taxon>Monoblepharidales</taxon>
        <taxon>Gonapodyaceae</taxon>
        <taxon>Gonapodya</taxon>
    </lineage>
</organism>
<dbReference type="InterPro" id="IPR012340">
    <property type="entry name" value="NA-bd_OB-fold"/>
</dbReference>
<dbReference type="GO" id="GO:0043614">
    <property type="term" value="C:multi-eIF complex"/>
    <property type="evidence" value="ECO:0007669"/>
    <property type="project" value="EnsemblFungi"/>
</dbReference>
<evidence type="ECO:0000256" key="3">
    <source>
        <dbReference type="ARBA" id="ARBA00022917"/>
    </source>
</evidence>
<dbReference type="SMART" id="SM00316">
    <property type="entry name" value="S1"/>
    <property type="match status" value="1"/>
</dbReference>
<dbReference type="STRING" id="1344416.A0A139A7M7"/>
<gene>
    <name evidence="6" type="ORF">M427DRAFT_125508</name>
</gene>
<dbReference type="PROSITE" id="PS50126">
    <property type="entry name" value="S1"/>
    <property type="match status" value="1"/>
</dbReference>
<dbReference type="Gene3D" id="1.10.150.190">
    <property type="entry name" value="Translation initiation factor 2, subunit 1, domain 2"/>
    <property type="match status" value="1"/>
</dbReference>
<evidence type="ECO:0000256" key="1">
    <source>
        <dbReference type="ARBA" id="ARBA00007223"/>
    </source>
</evidence>
<dbReference type="GO" id="GO:1990856">
    <property type="term" value="F:methionyl-initiator methionine tRNA binding"/>
    <property type="evidence" value="ECO:0007669"/>
    <property type="project" value="EnsemblFungi"/>
</dbReference>
<dbReference type="GO" id="GO:0005525">
    <property type="term" value="F:GTP binding"/>
    <property type="evidence" value="ECO:0007669"/>
    <property type="project" value="EnsemblFungi"/>
</dbReference>
<dbReference type="Pfam" id="PF07541">
    <property type="entry name" value="EIF_2_alpha"/>
    <property type="match status" value="1"/>
</dbReference>
<dbReference type="SUPFAM" id="SSF116742">
    <property type="entry name" value="eIF2alpha middle domain-like"/>
    <property type="match status" value="1"/>
</dbReference>
<dbReference type="Gene3D" id="2.40.50.140">
    <property type="entry name" value="Nucleic acid-binding proteins"/>
    <property type="match status" value="1"/>
</dbReference>
<dbReference type="InterPro" id="IPR003029">
    <property type="entry name" value="S1_domain"/>
</dbReference>
<dbReference type="Gene3D" id="3.30.70.1130">
    <property type="entry name" value="EIF_2_alpha"/>
    <property type="match status" value="1"/>
</dbReference>
<feature type="domain" description="S1 motif" evidence="5">
    <location>
        <begin position="10"/>
        <end position="81"/>
    </location>
</feature>
<dbReference type="Proteomes" id="UP000070544">
    <property type="component" value="Unassembled WGS sequence"/>
</dbReference>
<dbReference type="OrthoDB" id="1685042at2759"/>
<dbReference type="GO" id="GO:0043022">
    <property type="term" value="F:ribosome binding"/>
    <property type="evidence" value="ECO:0007669"/>
    <property type="project" value="TreeGrafter"/>
</dbReference>
<dbReference type="FunFam" id="2.40.50.140:FF:000015">
    <property type="entry name" value="Eukaryotic translation initiation factor 2 subunit alpha"/>
    <property type="match status" value="1"/>
</dbReference>
<dbReference type="InterPro" id="IPR044126">
    <property type="entry name" value="S1_IF2_alpha"/>
</dbReference>
<dbReference type="AlphaFoldDB" id="A0A139A7M7"/>
<keyword evidence="7" id="KW-1185">Reference proteome</keyword>
<proteinExistence type="inferred from homology"/>
<dbReference type="Pfam" id="PF00575">
    <property type="entry name" value="S1"/>
    <property type="match status" value="1"/>
</dbReference>
<accession>A0A139A7M7</accession>
<evidence type="ECO:0000256" key="2">
    <source>
        <dbReference type="ARBA" id="ARBA00022540"/>
    </source>
</evidence>
<dbReference type="InterPro" id="IPR011488">
    <property type="entry name" value="TIF_2_asu"/>
</dbReference>
<dbReference type="GO" id="GO:0001731">
    <property type="term" value="P:formation of translation preinitiation complex"/>
    <property type="evidence" value="ECO:0007669"/>
    <property type="project" value="EnsemblFungi"/>
</dbReference>
<sequence>MYENQYPQIDELVIATVRKIESLGVYVTLPEYNNVEGMIPLSELSRKRIRSMASLIRVGRSEAVMVLRVDDERGYIDLSKRRVQPEEIGKAEERFLKSKMVQSMMRQVAEHLDTPLEEIHRAVTWPLNKKYGHALDGFKIAMIDPDRALEGLELNPQLRHEVLNQVRRRLTPQAVKLRADIEVTCFGYEGIDAVKKALFAGEAVSTEETTIRTRLVAPPLYVMTTSSLDKVAGIKLMEESILAMERVITGDGGALTVKMMPRAVSETDDKELERLMERAEQETKEVGGDDEDSEPE</sequence>
<comment type="similarity">
    <text evidence="1">Belongs to the eIF-2-alpha family.</text>
</comment>
<dbReference type="CDD" id="cd04452">
    <property type="entry name" value="S1_IF2_alpha"/>
    <property type="match status" value="1"/>
</dbReference>
<dbReference type="SUPFAM" id="SSF110993">
    <property type="entry name" value="eIF-2-alpha, C-terminal domain"/>
    <property type="match status" value="1"/>
</dbReference>
<dbReference type="GO" id="GO:0003743">
    <property type="term" value="F:translation initiation factor activity"/>
    <property type="evidence" value="ECO:0007669"/>
    <property type="project" value="UniProtKB-KW"/>
</dbReference>
<name>A0A139A7M7_GONPJ</name>
<keyword evidence="2" id="KW-0396">Initiation factor</keyword>
<dbReference type="OMA" id="DVNEHQR"/>
<evidence type="ECO:0000259" key="5">
    <source>
        <dbReference type="PROSITE" id="PS50126"/>
    </source>
</evidence>
<dbReference type="PANTHER" id="PTHR10602">
    <property type="entry name" value="EUKARYOTIC TRANSLATION INITIATION FACTOR 2 SUBUNIT 1"/>
    <property type="match status" value="1"/>
</dbReference>
<dbReference type="SUPFAM" id="SSF50249">
    <property type="entry name" value="Nucleic acid-binding proteins"/>
    <property type="match status" value="1"/>
</dbReference>
<reference evidence="6 7" key="1">
    <citation type="journal article" date="2015" name="Genome Biol. Evol.">
        <title>Phylogenomic analyses indicate that early fungi evolved digesting cell walls of algal ancestors of land plants.</title>
        <authorList>
            <person name="Chang Y."/>
            <person name="Wang S."/>
            <person name="Sekimoto S."/>
            <person name="Aerts A.L."/>
            <person name="Choi C."/>
            <person name="Clum A."/>
            <person name="LaButti K.M."/>
            <person name="Lindquist E.A."/>
            <person name="Yee Ngan C."/>
            <person name="Ohm R.A."/>
            <person name="Salamov A.A."/>
            <person name="Grigoriev I.V."/>
            <person name="Spatafora J.W."/>
            <person name="Berbee M.L."/>
        </authorList>
    </citation>
    <scope>NUCLEOTIDE SEQUENCE [LARGE SCALE GENOMIC DNA]</scope>
    <source>
        <strain evidence="6 7">JEL478</strain>
    </source>
</reference>
<dbReference type="PANTHER" id="PTHR10602:SF0">
    <property type="entry name" value="EUKARYOTIC TRANSLATION INITIATION FACTOR 2 SUBUNIT 1"/>
    <property type="match status" value="1"/>
</dbReference>
<dbReference type="GO" id="GO:0005850">
    <property type="term" value="C:eukaryotic translation initiation factor 2 complex"/>
    <property type="evidence" value="ECO:0007669"/>
    <property type="project" value="EnsemblFungi"/>
</dbReference>
<keyword evidence="3" id="KW-0648">Protein biosynthesis</keyword>
<feature type="compositionally biased region" description="Basic and acidic residues" evidence="4">
    <location>
        <begin position="275"/>
        <end position="287"/>
    </location>
</feature>
<dbReference type="EMBL" id="KQ965785">
    <property type="protein sequence ID" value="KXS12678.1"/>
    <property type="molecule type" value="Genomic_DNA"/>
</dbReference>
<dbReference type="GO" id="GO:0005840">
    <property type="term" value="C:ribosome"/>
    <property type="evidence" value="ECO:0007669"/>
    <property type="project" value="EnsemblFungi"/>
</dbReference>
<dbReference type="GO" id="GO:0033290">
    <property type="term" value="C:eukaryotic 48S preinitiation complex"/>
    <property type="evidence" value="ECO:0007669"/>
    <property type="project" value="EnsemblFungi"/>
</dbReference>
<dbReference type="FunFam" id="3.30.70.1130:FF:000001">
    <property type="entry name" value="Eukaryotic translation initiation factor 2 subunit 1"/>
    <property type="match status" value="1"/>
</dbReference>
<dbReference type="InterPro" id="IPR024054">
    <property type="entry name" value="TIF2_asu_middle_sf"/>
</dbReference>